<feature type="region of interest" description="Disordered" evidence="2">
    <location>
        <begin position="746"/>
        <end position="923"/>
    </location>
</feature>
<feature type="compositionally biased region" description="Low complexity" evidence="2">
    <location>
        <begin position="502"/>
        <end position="511"/>
    </location>
</feature>
<gene>
    <name evidence="3" type="ORF">Vbra_980</name>
</gene>
<proteinExistence type="predicted"/>
<evidence type="ECO:0000256" key="1">
    <source>
        <dbReference type="SAM" id="Coils"/>
    </source>
</evidence>
<feature type="compositionally biased region" description="Low complexity" evidence="2">
    <location>
        <begin position="658"/>
        <end position="678"/>
    </location>
</feature>
<reference evidence="3 4" key="1">
    <citation type="submission" date="2014-11" db="EMBL/GenBank/DDBJ databases">
        <authorList>
            <person name="Zhu J."/>
            <person name="Qi W."/>
            <person name="Song R."/>
        </authorList>
    </citation>
    <scope>NUCLEOTIDE SEQUENCE [LARGE SCALE GENOMIC DNA]</scope>
</reference>
<keyword evidence="4" id="KW-1185">Reference proteome</keyword>
<sequence length="1055" mass="117077">MDLRHDKPPAVFDSLENPSPSRQRPNFAALPSDIGAAAPAADPTVTDLFQSRCPLHVDDHEGADGSHDGEVDLSPYRTKAAMMNGRDESPGFNTVVASLKDEISVLESQLIERHATLEATILQADYHTSSTTKSPNGGPPSQNGYQWRADILPVVQQIKNPSYYNSAVTSHAHIPKPLNTSLPAPPAVDHNNNSSDGFASALPLADSKNGHHANGNAGANGEGDDKLNSTPSPSLSSSPLRVSSFRGRTKGGLPLRLPRSSGLFCAVLSQWIRQMEQRMLRGVWWQWKVAGSRGRAALRRLVESRAGALRAMREGWHRWVHAVLLARLERVTQELRDAEEKVLQCMSMGVHVYRDGAEGRSDVGKAVWAWVSRKSRERHLAAMRACFVAIKWEAATNKRDKEMLVWRTVAERENHDLRRRLDESMRQSRRAAVEKADLLAHLDAAEKRLKERDSHDVNLVHMNRTLRVRVHQLERQIEQSKKDLTAKTAELQEHERRRRPSTARSTTTTTAEALHKALSQQEASEQHTDGEQEGNRGVHGIREPGGSDSSTPALGSIRRLIGTDNVELLRVQYVRSRDRCRNLEQDNAVLQGEVRALNAEMHKLRALSRNERTKRMTSQTREQEALREQERLESENASLRDALAERAAIKQKKKLIRPTQTQTHPQQQQQEQPDTYPQLYDLRPPLPPSPTPRDCMMPQPDHPIPHGYDGTNTNMLPYPLSHTQLPQHPFSSHFRPAMLQQQADGIEAPKQHQHQQRQEGWQHPAGPFGLPAVQEDANESEDAPISSRLPDDMAAKEDSDGEEQVRLDEEDADEPAPRLLPPLIYLPPVPSGTLHNEEQTSDGEKGRENNDIGRACEWSDGHDSSEEEGMNMMNGEGDGELVLERPDDGQQAAGEEREKEGVCWREDEQQQQGDDGQNINSMIPSFDAKSLFSPGAAVQERPARPPLPHRARMPTPPIYHPPKATMQTASPKAAAVPPLPYPLMPRPPAPTHRPLLTLMQRTSHYGSSSLPGTPVRQQPLMMDGGVAGGGAGVGGGVHGGVGGGWRSPQVMLSQR</sequence>
<keyword evidence="1" id="KW-0175">Coiled coil</keyword>
<feature type="compositionally biased region" description="Basic and acidic residues" evidence="2">
    <location>
        <begin position="789"/>
        <end position="807"/>
    </location>
</feature>
<evidence type="ECO:0000313" key="4">
    <source>
        <dbReference type="Proteomes" id="UP000041254"/>
    </source>
</evidence>
<feature type="compositionally biased region" description="Pro residues" evidence="2">
    <location>
        <begin position="818"/>
        <end position="830"/>
    </location>
</feature>
<name>A0A0G4GPI9_VITBC</name>
<dbReference type="VEuPathDB" id="CryptoDB:Vbra_980"/>
<accession>A0A0G4GPI9</accession>
<dbReference type="AlphaFoldDB" id="A0A0G4GPI9"/>
<evidence type="ECO:0000256" key="2">
    <source>
        <dbReference type="SAM" id="MobiDB-lite"/>
    </source>
</evidence>
<feature type="region of interest" description="Disordered" evidence="2">
    <location>
        <begin position="607"/>
        <end position="636"/>
    </location>
</feature>
<dbReference type="EMBL" id="CDMY01000748">
    <property type="protein sequence ID" value="CEM32268.1"/>
    <property type="molecule type" value="Genomic_DNA"/>
</dbReference>
<evidence type="ECO:0000313" key="3">
    <source>
        <dbReference type="EMBL" id="CEM32268.1"/>
    </source>
</evidence>
<feature type="region of interest" description="Disordered" evidence="2">
    <location>
        <begin position="479"/>
        <end position="554"/>
    </location>
</feature>
<protein>
    <submittedName>
        <fullName evidence="3">Uncharacterized protein</fullName>
    </submittedName>
</protein>
<feature type="compositionally biased region" description="Basic and acidic residues" evidence="2">
    <location>
        <begin position="882"/>
        <end position="908"/>
    </location>
</feature>
<feature type="region of interest" description="Disordered" evidence="2">
    <location>
        <begin position="654"/>
        <end position="712"/>
    </location>
</feature>
<feature type="compositionally biased region" description="Basic and acidic residues" evidence="2">
    <location>
        <begin position="835"/>
        <end position="851"/>
    </location>
</feature>
<organism evidence="3 4">
    <name type="scientific">Vitrella brassicaformis (strain CCMP3155)</name>
    <dbReference type="NCBI Taxonomy" id="1169540"/>
    <lineage>
        <taxon>Eukaryota</taxon>
        <taxon>Sar</taxon>
        <taxon>Alveolata</taxon>
        <taxon>Colpodellida</taxon>
        <taxon>Vitrellaceae</taxon>
        <taxon>Vitrella</taxon>
    </lineage>
</organism>
<feature type="coiled-coil region" evidence="1">
    <location>
        <begin position="321"/>
        <end position="348"/>
    </location>
</feature>
<feature type="region of interest" description="Disordered" evidence="2">
    <location>
        <begin position="957"/>
        <end position="976"/>
    </location>
</feature>
<feature type="region of interest" description="Disordered" evidence="2">
    <location>
        <begin position="1"/>
        <end position="28"/>
    </location>
</feature>
<feature type="compositionally biased region" description="Basic and acidic residues" evidence="2">
    <location>
        <begin position="524"/>
        <end position="542"/>
    </location>
</feature>
<dbReference type="InParanoid" id="A0A0G4GPI9"/>
<feature type="compositionally biased region" description="Basic and acidic residues" evidence="2">
    <location>
        <begin position="479"/>
        <end position="495"/>
    </location>
</feature>
<feature type="compositionally biased region" description="Basic and acidic residues" evidence="2">
    <location>
        <begin position="621"/>
        <end position="634"/>
    </location>
</feature>
<feature type="region of interest" description="Disordered" evidence="2">
    <location>
        <begin position="177"/>
        <end position="253"/>
    </location>
</feature>
<feature type="compositionally biased region" description="Low complexity" evidence="2">
    <location>
        <begin position="228"/>
        <end position="244"/>
    </location>
</feature>
<dbReference type="Proteomes" id="UP000041254">
    <property type="component" value="Unassembled WGS sequence"/>
</dbReference>